<proteinExistence type="predicted"/>
<evidence type="ECO:0008006" key="3">
    <source>
        <dbReference type="Google" id="ProtNLM"/>
    </source>
</evidence>
<dbReference type="InterPro" id="IPR013813">
    <property type="entry name" value="Endoribo_LPSP/chorism_mut-like"/>
</dbReference>
<dbReference type="Proteomes" id="UP000019132">
    <property type="component" value="Unassembled WGS sequence"/>
</dbReference>
<dbReference type="VEuPathDB" id="FungiDB:PYU1_G000319"/>
<sequence length="402" mass="44519">MILIRATSYMEQDEPQRQLQFEYVNTMTTTVDDVLASANASLVPHREPHKLLVVRCTFLSDGGLVIALNINHCVFGADAYFTFMTQCGLHYRDVSKVDRPVISHDRHLLFCSSGKGPRFEHREYTIVDVSPMLQPSSFNNVSVPVIPKTTSHIFHLSKANLNALKTFAAGGVASICSRQADAYISTMDAATALMVLLITQARGHHKNLNVGVAVNGRRRFDPPLPENYAGNVVFTAFSSYEASELDTTISSSPSSVCDPHMLAVIALRLRQSILRQNDEYMRDTLAFLAVQESPRCVQVSTKFAFGSDVMASSWVDLGAMDATLGPGHCTWRRPTSPFATDSSCSKSCRSAPSMKTEEEKGIDALVYLEAEAMARLKRLWMRVLCCLHEQQSELHAPYICIS</sequence>
<dbReference type="STRING" id="431595.K3W5S8"/>
<dbReference type="HOGENOM" id="CLU_014546_5_5_1"/>
<dbReference type="SUPFAM" id="SSF52777">
    <property type="entry name" value="CoA-dependent acyltransferases"/>
    <property type="match status" value="1"/>
</dbReference>
<dbReference type="PANTHER" id="PTHR43760:SF1">
    <property type="entry name" value="ENDORIBONUCLEASE L-PSP_CHORISMATE MUTASE-LIKE DOMAIN-CONTAINING PROTEIN"/>
    <property type="match status" value="1"/>
</dbReference>
<organism evidence="1 2">
    <name type="scientific">Globisporangium ultimum (strain ATCC 200006 / CBS 805.95 / DAOM BR144)</name>
    <name type="common">Pythium ultimum</name>
    <dbReference type="NCBI Taxonomy" id="431595"/>
    <lineage>
        <taxon>Eukaryota</taxon>
        <taxon>Sar</taxon>
        <taxon>Stramenopiles</taxon>
        <taxon>Oomycota</taxon>
        <taxon>Peronosporomycetes</taxon>
        <taxon>Pythiales</taxon>
        <taxon>Pythiaceae</taxon>
        <taxon>Globisporangium</taxon>
    </lineage>
</organism>
<reference evidence="2" key="2">
    <citation type="submission" date="2010-04" db="EMBL/GenBank/DDBJ databases">
        <authorList>
            <person name="Buell R."/>
            <person name="Hamilton J."/>
            <person name="Hostetler J."/>
        </authorList>
    </citation>
    <scope>NUCLEOTIDE SEQUENCE [LARGE SCALE GENOMIC DNA]</scope>
    <source>
        <strain evidence="2">DAOM:BR144</strain>
    </source>
</reference>
<dbReference type="AlphaFoldDB" id="K3W5S8"/>
<dbReference type="Pfam" id="PF02458">
    <property type="entry name" value="Transferase"/>
    <property type="match status" value="1"/>
</dbReference>
<dbReference type="EnsemblProtists" id="PYU1_T000319">
    <property type="protein sequence ID" value="PYU1_T000319"/>
    <property type="gene ID" value="PYU1_G000319"/>
</dbReference>
<reference evidence="1" key="3">
    <citation type="submission" date="2015-02" db="UniProtKB">
        <authorList>
            <consortium name="EnsemblProtists"/>
        </authorList>
    </citation>
    <scope>IDENTIFICATION</scope>
    <source>
        <strain evidence="1">DAOM BR144</strain>
    </source>
</reference>
<dbReference type="Gene3D" id="3.30.559.10">
    <property type="entry name" value="Chloramphenicol acetyltransferase-like domain"/>
    <property type="match status" value="2"/>
</dbReference>
<dbReference type="InterPro" id="IPR023213">
    <property type="entry name" value="CAT-like_dom_sf"/>
</dbReference>
<dbReference type="OMA" id="EFEHEGA"/>
<reference evidence="2" key="1">
    <citation type="journal article" date="2010" name="Genome Biol.">
        <title>Genome sequence of the necrotrophic plant pathogen Pythium ultimum reveals original pathogenicity mechanisms and effector repertoire.</title>
        <authorList>
            <person name="Levesque C.A."/>
            <person name="Brouwer H."/>
            <person name="Cano L."/>
            <person name="Hamilton J.P."/>
            <person name="Holt C."/>
            <person name="Huitema E."/>
            <person name="Raffaele S."/>
            <person name="Robideau G.P."/>
            <person name="Thines M."/>
            <person name="Win J."/>
            <person name="Zerillo M.M."/>
            <person name="Beakes G.W."/>
            <person name="Boore J.L."/>
            <person name="Busam D."/>
            <person name="Dumas B."/>
            <person name="Ferriera S."/>
            <person name="Fuerstenberg S.I."/>
            <person name="Gachon C.M."/>
            <person name="Gaulin E."/>
            <person name="Govers F."/>
            <person name="Grenville-Briggs L."/>
            <person name="Horner N."/>
            <person name="Hostetler J."/>
            <person name="Jiang R.H."/>
            <person name="Johnson J."/>
            <person name="Krajaejun T."/>
            <person name="Lin H."/>
            <person name="Meijer H.J."/>
            <person name="Moore B."/>
            <person name="Morris P."/>
            <person name="Phuntmart V."/>
            <person name="Puiu D."/>
            <person name="Shetty J."/>
            <person name="Stajich J.E."/>
            <person name="Tripathy S."/>
            <person name="Wawra S."/>
            <person name="van West P."/>
            <person name="Whitty B.R."/>
            <person name="Coutinho P.M."/>
            <person name="Henrissat B."/>
            <person name="Martin F."/>
            <person name="Thomas P.D."/>
            <person name="Tyler B.M."/>
            <person name="De Vries R.P."/>
            <person name="Kamoun S."/>
            <person name="Yandell M."/>
            <person name="Tisserat N."/>
            <person name="Buell C.R."/>
        </authorList>
    </citation>
    <scope>NUCLEOTIDE SEQUENCE</scope>
    <source>
        <strain evidence="2">DAOM:BR144</strain>
    </source>
</reference>
<keyword evidence="2" id="KW-1185">Reference proteome</keyword>
<name>K3W5S8_GLOUD</name>
<accession>K3W5S8</accession>
<dbReference type="PANTHER" id="PTHR43760">
    <property type="entry name" value="ENDORIBONUCLEASE-RELATED"/>
    <property type="match status" value="1"/>
</dbReference>
<dbReference type="InParanoid" id="K3W5S8"/>
<dbReference type="EMBL" id="GL376636">
    <property type="status" value="NOT_ANNOTATED_CDS"/>
    <property type="molecule type" value="Genomic_DNA"/>
</dbReference>
<evidence type="ECO:0000313" key="1">
    <source>
        <dbReference type="EnsemblProtists" id="PYU1_T000319"/>
    </source>
</evidence>
<dbReference type="eggNOG" id="ENOG502RWDS">
    <property type="taxonomic scope" value="Eukaryota"/>
</dbReference>
<protein>
    <recommendedName>
        <fullName evidence="3">Condensation domain-containing protein</fullName>
    </recommendedName>
</protein>
<evidence type="ECO:0000313" key="2">
    <source>
        <dbReference type="Proteomes" id="UP000019132"/>
    </source>
</evidence>